<feature type="region of interest" description="Disordered" evidence="1">
    <location>
        <begin position="1"/>
        <end position="59"/>
    </location>
</feature>
<feature type="compositionally biased region" description="Low complexity" evidence="1">
    <location>
        <begin position="37"/>
        <end position="46"/>
    </location>
</feature>
<reference evidence="2 3" key="1">
    <citation type="submission" date="2023-04" db="EMBL/GenBank/DDBJ databases">
        <title>Colletotrichum tabacum stain YC1 causing leaf anthracnose on Nicotiana tabacum(L.) cv.</title>
        <authorList>
            <person name="Ji Z."/>
            <person name="Wang M."/>
            <person name="Zhang J."/>
            <person name="Wang N."/>
            <person name="Zhou Z."/>
        </authorList>
    </citation>
    <scope>NUCLEOTIDE SEQUENCE [LARGE SCALE GENOMIC DNA]</scope>
    <source>
        <strain evidence="2 3">YC1</strain>
    </source>
</reference>
<dbReference type="Proteomes" id="UP001327957">
    <property type="component" value="Unassembled WGS sequence"/>
</dbReference>
<feature type="compositionally biased region" description="Basic and acidic residues" evidence="1">
    <location>
        <begin position="47"/>
        <end position="58"/>
    </location>
</feature>
<dbReference type="EMBL" id="JASAOK010000030">
    <property type="protein sequence ID" value="KAK6220148.1"/>
    <property type="molecule type" value="Genomic_DNA"/>
</dbReference>
<proteinExistence type="predicted"/>
<sequence>MSLTFLDTPGTPPWSHISHPDHHRHEESENPMESLAARDQGAMAAAREFESSDPEDRQICPAIPSITNYLSTARNKSANDAMYTGTVKSRDIVHAQLSPA</sequence>
<organism evidence="2 3">
    <name type="scientific">Colletotrichum tabaci</name>
    <dbReference type="NCBI Taxonomy" id="1209068"/>
    <lineage>
        <taxon>Eukaryota</taxon>
        <taxon>Fungi</taxon>
        <taxon>Dikarya</taxon>
        <taxon>Ascomycota</taxon>
        <taxon>Pezizomycotina</taxon>
        <taxon>Sordariomycetes</taxon>
        <taxon>Hypocreomycetidae</taxon>
        <taxon>Glomerellales</taxon>
        <taxon>Glomerellaceae</taxon>
        <taxon>Colletotrichum</taxon>
        <taxon>Colletotrichum destructivum species complex</taxon>
    </lineage>
</organism>
<name>A0AAV9TJL5_9PEZI</name>
<keyword evidence="3" id="KW-1185">Reference proteome</keyword>
<evidence type="ECO:0000256" key="1">
    <source>
        <dbReference type="SAM" id="MobiDB-lite"/>
    </source>
</evidence>
<evidence type="ECO:0000313" key="2">
    <source>
        <dbReference type="EMBL" id="KAK6220148.1"/>
    </source>
</evidence>
<accession>A0AAV9TJL5</accession>
<protein>
    <submittedName>
        <fullName evidence="2">Uncharacterized protein</fullName>
    </submittedName>
</protein>
<dbReference type="AlphaFoldDB" id="A0AAV9TJL5"/>
<evidence type="ECO:0000313" key="3">
    <source>
        <dbReference type="Proteomes" id="UP001327957"/>
    </source>
</evidence>
<gene>
    <name evidence="2" type="ORF">QIS74_05650</name>
</gene>
<feature type="compositionally biased region" description="Basic and acidic residues" evidence="1">
    <location>
        <begin position="18"/>
        <end position="28"/>
    </location>
</feature>
<comment type="caution">
    <text evidence="2">The sequence shown here is derived from an EMBL/GenBank/DDBJ whole genome shotgun (WGS) entry which is preliminary data.</text>
</comment>